<gene>
    <name evidence="1" type="ORF">ENL21_09200</name>
</gene>
<accession>A0A7V5LJW9</accession>
<dbReference type="EMBL" id="DRTD01000690">
    <property type="protein sequence ID" value="HHE55946.1"/>
    <property type="molecule type" value="Genomic_DNA"/>
</dbReference>
<name>A0A7V5LJW9_CALAY</name>
<dbReference type="Proteomes" id="UP000886111">
    <property type="component" value="Unassembled WGS sequence"/>
</dbReference>
<reference evidence="1" key="1">
    <citation type="journal article" date="2020" name="mSystems">
        <title>Genome- and Community-Level Interaction Insights into Carbon Utilization and Element Cycling Functions of Hydrothermarchaeota in Hydrothermal Sediment.</title>
        <authorList>
            <person name="Zhou Z."/>
            <person name="Liu Y."/>
            <person name="Xu W."/>
            <person name="Pan J."/>
            <person name="Luo Z.H."/>
            <person name="Li M."/>
        </authorList>
    </citation>
    <scope>NUCLEOTIDE SEQUENCE [LARGE SCALE GENOMIC DNA]</scope>
    <source>
        <strain evidence="1">HyVt-76</strain>
    </source>
</reference>
<comment type="caution">
    <text evidence="1">The sequence shown here is derived from an EMBL/GenBank/DDBJ whole genome shotgun (WGS) entry which is preliminary data.</text>
</comment>
<evidence type="ECO:0000313" key="1">
    <source>
        <dbReference type="EMBL" id="HHE55946.1"/>
    </source>
</evidence>
<dbReference type="AlphaFoldDB" id="A0A7V5LJW9"/>
<keyword evidence="1" id="KW-0808">Transferase</keyword>
<dbReference type="SUPFAM" id="SSF53448">
    <property type="entry name" value="Nucleotide-diphospho-sugar transferases"/>
    <property type="match status" value="1"/>
</dbReference>
<dbReference type="InterPro" id="IPR029044">
    <property type="entry name" value="Nucleotide-diphossugar_trans"/>
</dbReference>
<organism evidence="1">
    <name type="scientific">Caldithrix abyssi</name>
    <dbReference type="NCBI Taxonomy" id="187145"/>
    <lineage>
        <taxon>Bacteria</taxon>
        <taxon>Pseudomonadati</taxon>
        <taxon>Calditrichota</taxon>
        <taxon>Calditrichia</taxon>
        <taxon>Calditrichales</taxon>
        <taxon>Calditrichaceae</taxon>
        <taxon>Caldithrix</taxon>
    </lineage>
</organism>
<proteinExistence type="predicted"/>
<protein>
    <submittedName>
        <fullName evidence="1">Glycosyl transferase</fullName>
    </submittedName>
</protein>
<dbReference type="GO" id="GO:0016740">
    <property type="term" value="F:transferase activity"/>
    <property type="evidence" value="ECO:0007669"/>
    <property type="project" value="UniProtKB-KW"/>
</dbReference>
<dbReference type="Gene3D" id="3.90.550.10">
    <property type="entry name" value="Spore Coat Polysaccharide Biosynthesis Protein SpsA, Chain A"/>
    <property type="match status" value="1"/>
</dbReference>
<sequence>MADFFQNGVITTLHKLTDYPIELLEEEILHYAKRRPIALILPSLYSELEGQALPRIIDELKYVPYLSEIVVGLDRATKEQFEKAKKFFSQLPQNVKVIWQRSPRIQELYDLLDKNNLYIGTEGKGRNVWLCMGYLLASNVSRVFAIHDCDILTYNRSLLDRLVYPVTNTTLNFRFAKGYYSRVSDRMHGRVARLFITPLIRSLKKILGTLDYLDYIDSFRYPLSGEMSMIRDVAVRLRLPTDWGLEIGTLNEIYRNYAKNQICQVDIIDRYDHKHQVLSEDNPNTGLAKMSIDIAKSFYRMLASMGVVFSDQFFRTIKATYLRTALDFLDKYYVDAMINGLKYDRHSEEKTIEVFLKSIIIAGDQFLANPMELPMIPGWTRIESALPDFMPTLKQVVDEENA</sequence>